<proteinExistence type="predicted"/>
<evidence type="ECO:0000313" key="2">
    <source>
        <dbReference type="Proteomes" id="UP000299367"/>
    </source>
</evidence>
<dbReference type="AlphaFoldDB" id="A0A480ACP1"/>
<dbReference type="OrthoDB" id="514697at2"/>
<sequence length="86" mass="9987">MTVKELIYAEIDKLPEDQLNEVYQLLQELKKNTRKSMLSLNDTSKTTLQKSEKNVSNSYPDHDLDYLAGTWGEEDEAEFLADFLDQ</sequence>
<evidence type="ECO:0000313" key="1">
    <source>
        <dbReference type="EMBL" id="GCL41756.1"/>
    </source>
</evidence>
<name>A0A480ACP1_9CYAN</name>
<protein>
    <recommendedName>
        <fullName evidence="3">DUF2281 domain-containing protein</fullName>
    </recommendedName>
</protein>
<accession>A0A480ACP1</accession>
<dbReference type="Proteomes" id="UP000299367">
    <property type="component" value="Unassembled WGS sequence"/>
</dbReference>
<comment type="caution">
    <text evidence="1">The sequence shown here is derived from an EMBL/GenBank/DDBJ whole genome shotgun (WGS) entry which is preliminary data.</text>
</comment>
<dbReference type="EMBL" id="BJCF01000012">
    <property type="protein sequence ID" value="GCL41756.1"/>
    <property type="molecule type" value="Genomic_DNA"/>
</dbReference>
<reference evidence="2" key="1">
    <citation type="submission" date="2019-02" db="EMBL/GenBank/DDBJ databases">
        <title>Draft genome sequence of Dolichospermum planctonicum NIES-80.</title>
        <authorList>
            <person name="Yamaguchi H."/>
            <person name="Suzuki S."/>
            <person name="Kawachi M."/>
        </authorList>
    </citation>
    <scope>NUCLEOTIDE SEQUENCE [LARGE SCALE GENOMIC DNA]</scope>
    <source>
        <strain evidence="2">NIES-80</strain>
    </source>
</reference>
<organism evidence="1 2">
    <name type="scientific">Dolichospermum planctonicum</name>
    <dbReference type="NCBI Taxonomy" id="136072"/>
    <lineage>
        <taxon>Bacteria</taxon>
        <taxon>Bacillati</taxon>
        <taxon>Cyanobacteriota</taxon>
        <taxon>Cyanophyceae</taxon>
        <taxon>Nostocales</taxon>
        <taxon>Aphanizomenonaceae</taxon>
        <taxon>Dolichospermum</taxon>
    </lineage>
</organism>
<gene>
    <name evidence="1" type="ORF">NIES80_14530</name>
</gene>
<dbReference type="RefSeq" id="WP_137907448.1">
    <property type="nucleotide sequence ID" value="NZ_BJCF01000012.1"/>
</dbReference>
<evidence type="ECO:0008006" key="3">
    <source>
        <dbReference type="Google" id="ProtNLM"/>
    </source>
</evidence>